<name>A0A136KL16_9BACT</name>
<gene>
    <name evidence="1" type="ORF">UZ20_WS6002000039</name>
</gene>
<protein>
    <submittedName>
        <fullName evidence="1">Uncharacterized protein</fullName>
    </submittedName>
</protein>
<dbReference type="AlphaFoldDB" id="A0A136KL16"/>
<reference evidence="1 2" key="1">
    <citation type="submission" date="2015-02" db="EMBL/GenBank/DDBJ databases">
        <title>Improved understanding of the partial-nitritation anammox process through 23 genomes representing the majority of the microbial community.</title>
        <authorList>
            <person name="Speth D.R."/>
            <person name="In T Zandt M."/>
            <person name="Guerrero Cruz S."/>
            <person name="Jetten M.S."/>
            <person name="Dutilh B.E."/>
        </authorList>
    </citation>
    <scope>NUCLEOTIDE SEQUENCE [LARGE SCALE GENOMIC DNA]</scope>
    <source>
        <strain evidence="1">OLB21</strain>
    </source>
</reference>
<organism evidence="1 2">
    <name type="scientific">candidate division WS6 bacterium OLB21</name>
    <dbReference type="NCBI Taxonomy" id="1617427"/>
    <lineage>
        <taxon>Bacteria</taxon>
        <taxon>Candidatus Dojkabacteria</taxon>
    </lineage>
</organism>
<accession>A0A136KL16</accession>
<evidence type="ECO:0000313" key="1">
    <source>
        <dbReference type="EMBL" id="KXK10125.1"/>
    </source>
</evidence>
<dbReference type="EMBL" id="JYPD01000008">
    <property type="protein sequence ID" value="KXK10125.1"/>
    <property type="molecule type" value="Genomic_DNA"/>
</dbReference>
<dbReference type="Proteomes" id="UP000070449">
    <property type="component" value="Unassembled WGS sequence"/>
</dbReference>
<proteinExistence type="predicted"/>
<evidence type="ECO:0000313" key="2">
    <source>
        <dbReference type="Proteomes" id="UP000070449"/>
    </source>
</evidence>
<sequence length="51" mass="6186">MWIRICYDYDMKPRIECFLGEYKCFNTTKQSQFFKIFAIMNIYGISQATNN</sequence>
<comment type="caution">
    <text evidence="1">The sequence shown here is derived from an EMBL/GenBank/DDBJ whole genome shotgun (WGS) entry which is preliminary data.</text>
</comment>
<dbReference type="STRING" id="1617427.UZ20_WS6002000039"/>